<dbReference type="EMBL" id="AMGW01000004">
    <property type="protein sequence ID" value="EXJ58930.1"/>
    <property type="molecule type" value="Genomic_DNA"/>
</dbReference>
<reference evidence="1 2" key="1">
    <citation type="submission" date="2013-03" db="EMBL/GenBank/DDBJ databases">
        <title>The Genome Sequence of Cladophialophora yegresii CBS 114405.</title>
        <authorList>
            <consortium name="The Broad Institute Genomics Platform"/>
            <person name="Cuomo C."/>
            <person name="de Hoog S."/>
            <person name="Gorbushina A."/>
            <person name="Walker B."/>
            <person name="Young S.K."/>
            <person name="Zeng Q."/>
            <person name="Gargeya S."/>
            <person name="Fitzgerald M."/>
            <person name="Haas B."/>
            <person name="Abouelleil A."/>
            <person name="Allen A.W."/>
            <person name="Alvarado L."/>
            <person name="Arachchi H.M."/>
            <person name="Berlin A.M."/>
            <person name="Chapman S.B."/>
            <person name="Gainer-Dewar J."/>
            <person name="Goldberg J."/>
            <person name="Griggs A."/>
            <person name="Gujja S."/>
            <person name="Hansen M."/>
            <person name="Howarth C."/>
            <person name="Imamovic A."/>
            <person name="Ireland A."/>
            <person name="Larimer J."/>
            <person name="McCowan C."/>
            <person name="Murphy C."/>
            <person name="Pearson M."/>
            <person name="Poon T.W."/>
            <person name="Priest M."/>
            <person name="Roberts A."/>
            <person name="Saif S."/>
            <person name="Shea T."/>
            <person name="Sisk P."/>
            <person name="Sykes S."/>
            <person name="Wortman J."/>
            <person name="Nusbaum C."/>
            <person name="Birren B."/>
        </authorList>
    </citation>
    <scope>NUCLEOTIDE SEQUENCE [LARGE SCALE GENOMIC DNA]</scope>
    <source>
        <strain evidence="1 2">CBS 114405</strain>
    </source>
</reference>
<accession>W9W1S2</accession>
<dbReference type="eggNOG" id="ENOG502T0RW">
    <property type="taxonomic scope" value="Eukaryota"/>
</dbReference>
<dbReference type="AlphaFoldDB" id="W9W1S2"/>
<protein>
    <recommendedName>
        <fullName evidence="3">Transcription factor domain-containing protein</fullName>
    </recommendedName>
</protein>
<dbReference type="GeneID" id="19180938"/>
<proteinExistence type="predicted"/>
<dbReference type="OrthoDB" id="4150114at2759"/>
<dbReference type="RefSeq" id="XP_007758553.1">
    <property type="nucleotide sequence ID" value="XM_007760363.1"/>
</dbReference>
<evidence type="ECO:0000313" key="2">
    <source>
        <dbReference type="Proteomes" id="UP000019473"/>
    </source>
</evidence>
<sequence>MSRNRPRAAATAIPQSPLPLARADLSLSQPDMVYFQHFDRQVRAALPASLHSFNLQARDCAFLQYSILCLAASNLSTLDACLTQRNLVGDARRSTASPSPNILHSYHAQQYCELATGQEQSHEPQDTSLILIGKVLLAYYQHASTDHFRFRLAVLETAEFVRRHRHDITRSPTGDIALQLWYRLRTSHRPAEWLELAAGNDESGSGKKHFASTSEDEDIYLACIVGLSPDDLLHDIMLKAMELRRRMVFYHCTAAVQNGSERLPVHVTESSSIAPSHLLALLDIQRRRLEVWKSRVAAEKAGSGCHATAAGITSPNLSVFKLMDHRHRMNHLSCLLCRLIFTRATAYEGAAVDQDLNSAILHEVVDTIDGIDPTISNLVDVYGYSLSEILLQLSYNMPSATYFDYILDVVWPRLEVCGRGYENSHLPTHLAKRIIALMAEEWQCSRRILLVVLAASPNTPKAVLYDIHHCFDVLLYGYDLEQGAFFVNKVSLP</sequence>
<dbReference type="VEuPathDB" id="FungiDB:A1O7_06361"/>
<comment type="caution">
    <text evidence="1">The sequence shown here is derived from an EMBL/GenBank/DDBJ whole genome shotgun (WGS) entry which is preliminary data.</text>
</comment>
<keyword evidence="2" id="KW-1185">Reference proteome</keyword>
<dbReference type="HOGENOM" id="CLU_528906_0_0_1"/>
<evidence type="ECO:0008006" key="3">
    <source>
        <dbReference type="Google" id="ProtNLM"/>
    </source>
</evidence>
<name>W9W1S2_9EURO</name>
<organism evidence="1 2">
    <name type="scientific">Cladophialophora yegresii CBS 114405</name>
    <dbReference type="NCBI Taxonomy" id="1182544"/>
    <lineage>
        <taxon>Eukaryota</taxon>
        <taxon>Fungi</taxon>
        <taxon>Dikarya</taxon>
        <taxon>Ascomycota</taxon>
        <taxon>Pezizomycotina</taxon>
        <taxon>Eurotiomycetes</taxon>
        <taxon>Chaetothyriomycetidae</taxon>
        <taxon>Chaetothyriales</taxon>
        <taxon>Herpotrichiellaceae</taxon>
        <taxon>Cladophialophora</taxon>
    </lineage>
</organism>
<gene>
    <name evidence="1" type="ORF">A1O7_06361</name>
</gene>
<evidence type="ECO:0000313" key="1">
    <source>
        <dbReference type="EMBL" id="EXJ58930.1"/>
    </source>
</evidence>
<dbReference type="Proteomes" id="UP000019473">
    <property type="component" value="Unassembled WGS sequence"/>
</dbReference>